<dbReference type="EC" id="2.7.1.108" evidence="3"/>
<keyword evidence="4" id="KW-0808">Transferase</keyword>
<proteinExistence type="inferred from homology"/>
<feature type="transmembrane region" description="Helical" evidence="10">
    <location>
        <begin position="375"/>
        <end position="391"/>
    </location>
</feature>
<evidence type="ECO:0000256" key="7">
    <source>
        <dbReference type="ARBA" id="ARBA00022824"/>
    </source>
</evidence>
<keyword evidence="12" id="KW-1185">Reference proteome</keyword>
<dbReference type="PANTHER" id="PTHR13205">
    <property type="entry name" value="TRANSMEMBRANE PROTEIN 15-RELATED"/>
    <property type="match status" value="1"/>
</dbReference>
<organism evidence="11 12">
    <name type="scientific">Taphrina deformans (strain PYCC 5710 / ATCC 11124 / CBS 356.35 / IMI 108563 / JCM 9778 / NBRC 8474)</name>
    <name type="common">Peach leaf curl fungus</name>
    <name type="synonym">Lalaria deformans</name>
    <dbReference type="NCBI Taxonomy" id="1097556"/>
    <lineage>
        <taxon>Eukaryota</taxon>
        <taxon>Fungi</taxon>
        <taxon>Dikarya</taxon>
        <taxon>Ascomycota</taxon>
        <taxon>Taphrinomycotina</taxon>
        <taxon>Taphrinomycetes</taxon>
        <taxon>Taphrinales</taxon>
        <taxon>Taphrinaceae</taxon>
        <taxon>Taphrina</taxon>
    </lineage>
</organism>
<feature type="transmembrane region" description="Helical" evidence="10">
    <location>
        <begin position="256"/>
        <end position="277"/>
    </location>
</feature>
<feature type="transmembrane region" description="Helical" evidence="10">
    <location>
        <begin position="297"/>
        <end position="320"/>
    </location>
</feature>
<evidence type="ECO:0000256" key="8">
    <source>
        <dbReference type="ARBA" id="ARBA00022989"/>
    </source>
</evidence>
<keyword evidence="5 10" id="KW-0812">Transmembrane</keyword>
<dbReference type="GO" id="GO:0004168">
    <property type="term" value="F:dolichol kinase activity"/>
    <property type="evidence" value="ECO:0007669"/>
    <property type="project" value="UniProtKB-EC"/>
</dbReference>
<evidence type="ECO:0000256" key="10">
    <source>
        <dbReference type="SAM" id="Phobius"/>
    </source>
</evidence>
<accession>R4XCD2</accession>
<keyword evidence="9 10" id="KW-0472">Membrane</keyword>
<evidence type="ECO:0000256" key="2">
    <source>
        <dbReference type="ARBA" id="ARBA00010794"/>
    </source>
</evidence>
<evidence type="ECO:0000256" key="4">
    <source>
        <dbReference type="ARBA" id="ARBA00022679"/>
    </source>
</evidence>
<dbReference type="STRING" id="1097556.R4XCD2"/>
<comment type="caution">
    <text evidence="11">The sequence shown here is derived from an EMBL/GenBank/DDBJ whole genome shotgun (WGS) entry which is preliminary data.</text>
</comment>
<dbReference type="GO" id="GO:0005789">
    <property type="term" value="C:endoplasmic reticulum membrane"/>
    <property type="evidence" value="ECO:0007669"/>
    <property type="project" value="UniProtKB-SubCell"/>
</dbReference>
<reference evidence="11 12" key="1">
    <citation type="journal article" date="2013" name="MBio">
        <title>Genome sequencing of the plant pathogen Taphrina deformans, the causal agent of peach leaf curl.</title>
        <authorList>
            <person name="Cisse O.H."/>
            <person name="Almeida J.M.G.C.F."/>
            <person name="Fonseca A."/>
            <person name="Kumar A.A."/>
            <person name="Salojaervi J."/>
            <person name="Overmyer K."/>
            <person name="Hauser P.M."/>
            <person name="Pagni M."/>
        </authorList>
    </citation>
    <scope>NUCLEOTIDE SEQUENCE [LARGE SCALE GENOMIC DNA]</scope>
    <source>
        <strain evidence="12">PYCC 5710 / ATCC 11124 / CBS 356.35 / IMI 108563 / JCM 9778 / NBRC 8474</strain>
    </source>
</reference>
<name>R4XCD2_TAPDE</name>
<evidence type="ECO:0000313" key="11">
    <source>
        <dbReference type="EMBL" id="CCG83481.1"/>
    </source>
</evidence>
<feature type="transmembrane region" description="Helical" evidence="10">
    <location>
        <begin position="516"/>
        <end position="533"/>
    </location>
</feature>
<sequence>MALPVVFRNVVRVSSNATRIYQILEWLLILAINLRHADVVDGLGTRKIAFFETLRSLIAGEALVWQLLLGVTILVTVTTYEARSQWMSLLLYVVLLPQSVALTKCSASTGSLLATNVQITVVSYLHAFLPYFRPLGHWTPQPDTSIQFLGYLVSDDIYVATLHLQVLRLGRELVGRSLNTIELDLLAHALTSFTIHYLRAAPSDLNHLTETFLFTFIYGLLIAIFPTIPILKRNVQLAKIRPHHRPKNTTALHNRYAIRVYGIVTVMILALVRHVFIRQTGLEPFIFVVGYLIERPMRIALAIYWAVVSTTGVIVVIYFWGSKPVGGISGLPDSARRLLRQSTENSLHHAADDDVFFEEEDTIARRARALDRRRKFFHGLIVVLFLPTMNIEPELTYLALSLAFTAFIFEEVIRVTVLPPFGPIIHKFLSGFTDDRDTVGHLVVSHLFLLLGVAGPVWLTLTARQHPSVTSGGSQNIAMLAGVLTLGAGDAAASIVGKKFGRHKWPGLKKSGEGTAAFIAAMMCGGYVAQLLNARGEDMPWQSFCAAVVLTGLLEAVSTQNDNLIIPVYMWSMVYR</sequence>
<dbReference type="PANTHER" id="PTHR13205:SF15">
    <property type="entry name" value="DOLICHOL KINASE"/>
    <property type="match status" value="1"/>
</dbReference>
<feature type="transmembrane region" description="Helical" evidence="10">
    <location>
        <begin position="212"/>
        <end position="235"/>
    </location>
</feature>
<evidence type="ECO:0000256" key="6">
    <source>
        <dbReference type="ARBA" id="ARBA00022777"/>
    </source>
</evidence>
<keyword evidence="8 10" id="KW-1133">Transmembrane helix</keyword>
<evidence type="ECO:0000256" key="9">
    <source>
        <dbReference type="ARBA" id="ARBA00023136"/>
    </source>
</evidence>
<comment type="similarity">
    <text evidence="2">Belongs to the polyprenol kinase family.</text>
</comment>
<feature type="transmembrane region" description="Helical" evidence="10">
    <location>
        <begin position="112"/>
        <end position="132"/>
    </location>
</feature>
<dbReference type="VEuPathDB" id="FungiDB:TAPDE_003710"/>
<gene>
    <name evidence="11" type="ORF">TAPDE_003710</name>
</gene>
<dbReference type="OrthoDB" id="377083at2759"/>
<evidence type="ECO:0000256" key="3">
    <source>
        <dbReference type="ARBA" id="ARBA00012132"/>
    </source>
</evidence>
<keyword evidence="7" id="KW-0256">Endoplasmic reticulum</keyword>
<evidence type="ECO:0000313" key="12">
    <source>
        <dbReference type="Proteomes" id="UP000013776"/>
    </source>
</evidence>
<feature type="transmembrane region" description="Helical" evidence="10">
    <location>
        <begin position="86"/>
        <end position="105"/>
    </location>
</feature>
<protein>
    <recommendedName>
        <fullName evidence="3">dolichol kinase</fullName>
        <ecNumber evidence="3">2.7.1.108</ecNumber>
    </recommendedName>
</protein>
<feature type="transmembrane region" description="Helical" evidence="10">
    <location>
        <begin position="438"/>
        <end position="457"/>
    </location>
</feature>
<evidence type="ECO:0000256" key="1">
    <source>
        <dbReference type="ARBA" id="ARBA00004477"/>
    </source>
</evidence>
<feature type="transmembrane region" description="Helical" evidence="10">
    <location>
        <begin position="58"/>
        <end position="80"/>
    </location>
</feature>
<dbReference type="AlphaFoldDB" id="R4XCD2"/>
<dbReference type="GO" id="GO:0043048">
    <property type="term" value="P:dolichyl monophosphate biosynthetic process"/>
    <property type="evidence" value="ECO:0007669"/>
    <property type="project" value="TreeGrafter"/>
</dbReference>
<dbReference type="eggNOG" id="KOG2468">
    <property type="taxonomic scope" value="Eukaryota"/>
</dbReference>
<evidence type="ECO:0000256" key="5">
    <source>
        <dbReference type="ARBA" id="ARBA00022692"/>
    </source>
</evidence>
<feature type="transmembrane region" description="Helical" evidence="10">
    <location>
        <begin position="477"/>
        <end position="496"/>
    </location>
</feature>
<dbReference type="Proteomes" id="UP000013776">
    <property type="component" value="Unassembled WGS sequence"/>
</dbReference>
<comment type="subcellular location">
    <subcellularLocation>
        <location evidence="1">Endoplasmic reticulum membrane</location>
        <topology evidence="1">Multi-pass membrane protein</topology>
    </subcellularLocation>
</comment>
<dbReference type="InterPro" id="IPR032974">
    <property type="entry name" value="Polypren_kinase"/>
</dbReference>
<keyword evidence="6 11" id="KW-0418">Kinase</keyword>
<dbReference type="EMBL" id="CAHR02000153">
    <property type="protein sequence ID" value="CCG83481.1"/>
    <property type="molecule type" value="Genomic_DNA"/>
</dbReference>